<reference evidence="1" key="2">
    <citation type="submission" date="2020-09" db="EMBL/GenBank/DDBJ databases">
        <authorList>
            <person name="Sun Q."/>
            <person name="Ohkuma M."/>
        </authorList>
    </citation>
    <scope>NUCLEOTIDE SEQUENCE</scope>
    <source>
        <strain evidence="1">JCM 19831</strain>
    </source>
</reference>
<name>A0A917X7A3_9ACTN</name>
<comment type="caution">
    <text evidence="1">The sequence shown here is derived from an EMBL/GenBank/DDBJ whole genome shotgun (WGS) entry which is preliminary data.</text>
</comment>
<accession>A0A917X7A3</accession>
<reference evidence="1" key="1">
    <citation type="journal article" date="2014" name="Int. J. Syst. Evol. Microbiol.">
        <title>Complete genome sequence of Corynebacterium casei LMG S-19264T (=DSM 44701T), isolated from a smear-ripened cheese.</title>
        <authorList>
            <consortium name="US DOE Joint Genome Institute (JGI-PGF)"/>
            <person name="Walter F."/>
            <person name="Albersmeier A."/>
            <person name="Kalinowski J."/>
            <person name="Ruckert C."/>
        </authorList>
    </citation>
    <scope>NUCLEOTIDE SEQUENCE</scope>
    <source>
        <strain evidence="1">JCM 19831</strain>
    </source>
</reference>
<evidence type="ECO:0000313" key="1">
    <source>
        <dbReference type="EMBL" id="GGM86038.1"/>
    </source>
</evidence>
<protein>
    <submittedName>
        <fullName evidence="1">Uncharacterized protein</fullName>
    </submittedName>
</protein>
<keyword evidence="2" id="KW-1185">Reference proteome</keyword>
<sequence>MADMKGVAELTTIDLDEKPADILTNGPAGDERRPNRVRLVLGALALAAVAGVAGWQAPNAIDTLTKPKYLGADASTIADNLGCDGYTRAAKHTDAVYTYRDQGTCTLNGVVVTITTFDEATDGRTFAAVMEAVIPVLHPTWSGATYAAGDGWNVADARNLTPEIAELAVQRLGTGATHVIPAGHSA</sequence>
<proteinExistence type="predicted"/>
<organism evidence="1 2">
    <name type="scientific">Dactylosporangium sucinum</name>
    <dbReference type="NCBI Taxonomy" id="1424081"/>
    <lineage>
        <taxon>Bacteria</taxon>
        <taxon>Bacillati</taxon>
        <taxon>Actinomycetota</taxon>
        <taxon>Actinomycetes</taxon>
        <taxon>Micromonosporales</taxon>
        <taxon>Micromonosporaceae</taxon>
        <taxon>Dactylosporangium</taxon>
    </lineage>
</organism>
<dbReference type="Proteomes" id="UP000642070">
    <property type="component" value="Unassembled WGS sequence"/>
</dbReference>
<gene>
    <name evidence="1" type="ORF">GCM10007977_104910</name>
</gene>
<dbReference type="AlphaFoldDB" id="A0A917X7A3"/>
<evidence type="ECO:0000313" key="2">
    <source>
        <dbReference type="Proteomes" id="UP000642070"/>
    </source>
</evidence>
<dbReference type="EMBL" id="BMPI01000104">
    <property type="protein sequence ID" value="GGM86038.1"/>
    <property type="molecule type" value="Genomic_DNA"/>
</dbReference>